<dbReference type="PANTHER" id="PTHR47561:SF1">
    <property type="entry name" value="POLYSACCHARIDE DEACETYLASE FAMILY PROTEIN (AFU_ORTHOLOGUE AFUA_6G05030)"/>
    <property type="match status" value="1"/>
</dbReference>
<evidence type="ECO:0000259" key="1">
    <source>
        <dbReference type="PROSITE" id="PS51677"/>
    </source>
</evidence>
<dbReference type="PANTHER" id="PTHR47561">
    <property type="entry name" value="POLYSACCHARIDE DEACETYLASE FAMILY PROTEIN (AFU_ORTHOLOGUE AFUA_6G05030)"/>
    <property type="match status" value="1"/>
</dbReference>
<dbReference type="GO" id="GO:0016810">
    <property type="term" value="F:hydrolase activity, acting on carbon-nitrogen (but not peptide) bonds"/>
    <property type="evidence" value="ECO:0007669"/>
    <property type="project" value="InterPro"/>
</dbReference>
<dbReference type="Gene3D" id="3.20.20.370">
    <property type="entry name" value="Glycoside hydrolase/deacetylase"/>
    <property type="match status" value="1"/>
</dbReference>
<dbReference type="AlphaFoldDB" id="A0A7C0X3R5"/>
<comment type="caution">
    <text evidence="2">The sequence shown here is derived from an EMBL/GenBank/DDBJ whole genome shotgun (WGS) entry which is preliminary data.</text>
</comment>
<feature type="domain" description="NodB homology" evidence="1">
    <location>
        <begin position="12"/>
        <end position="305"/>
    </location>
</feature>
<name>A0A7C0X3R5_9EURY</name>
<proteinExistence type="predicted"/>
<dbReference type="Pfam" id="PF01522">
    <property type="entry name" value="Polysacc_deac_1"/>
    <property type="match status" value="1"/>
</dbReference>
<dbReference type="InterPro" id="IPR002509">
    <property type="entry name" value="NODB_dom"/>
</dbReference>
<dbReference type="Proteomes" id="UP000885863">
    <property type="component" value="Unassembled WGS sequence"/>
</dbReference>
<sequence length="305" mass="34332">MYFLMTVDVESFSIPLNREDPGVVRQVHEEGLPRLLSLLAKHDVCGTFYFTGTFAEASPESVELVCEHGHEVGCHGYDHSPHRAFDLLSYEEQLNDLKKAKAIIEGVAGEIVSFRAPALRINEDTIKALEKVGFNSDSSVASQRFDGPLTFGSKKKLRWLVAPRKPYMISYTSTVKSGSSSILEIPISAMILPFIGTMMRISPSAFKVLQKCLFHESKKTGKPVVFLFHPNECLDIGKRVVVTRRTNNPLEYLFADVIRHRLKLKNLGIASLKLLDRVLVSASDYGFEFVRVNEYRKMYKANLVS</sequence>
<gene>
    <name evidence="2" type="ORF">ENG09_02045</name>
</gene>
<dbReference type="EMBL" id="DQZR01000086">
    <property type="protein sequence ID" value="HDM36026.1"/>
    <property type="molecule type" value="Genomic_DNA"/>
</dbReference>
<organism evidence="2">
    <name type="scientific">Candidatus Syntropharchaeum butanivorans</name>
    <dbReference type="NCBI Taxonomy" id="1839936"/>
    <lineage>
        <taxon>Archaea</taxon>
        <taxon>Methanobacteriati</taxon>
        <taxon>Methanobacteriota</taxon>
        <taxon>Stenosarchaea group</taxon>
        <taxon>Methanomicrobia</taxon>
        <taxon>Methanosarcinales</taxon>
        <taxon>ANME-2 cluster</taxon>
        <taxon>Candidatus Syntropharchaeum</taxon>
    </lineage>
</organism>
<dbReference type="InterPro" id="IPR011330">
    <property type="entry name" value="Glyco_hydro/deAcase_b/a-brl"/>
</dbReference>
<evidence type="ECO:0000313" key="2">
    <source>
        <dbReference type="EMBL" id="HDM36026.1"/>
    </source>
</evidence>
<dbReference type="GO" id="GO:0005975">
    <property type="term" value="P:carbohydrate metabolic process"/>
    <property type="evidence" value="ECO:0007669"/>
    <property type="project" value="InterPro"/>
</dbReference>
<dbReference type="PROSITE" id="PS51677">
    <property type="entry name" value="NODB"/>
    <property type="match status" value="1"/>
</dbReference>
<protein>
    <submittedName>
        <fullName evidence="2">DUF2334 domain-containing protein</fullName>
    </submittedName>
</protein>
<dbReference type="SUPFAM" id="SSF88713">
    <property type="entry name" value="Glycoside hydrolase/deacetylase"/>
    <property type="match status" value="1"/>
</dbReference>
<reference evidence="2" key="1">
    <citation type="journal article" date="2020" name="mSystems">
        <title>Genome- and Community-Level Interaction Insights into Carbon Utilization and Element Cycling Functions of Hydrothermarchaeota in Hydrothermal Sediment.</title>
        <authorList>
            <person name="Zhou Z."/>
            <person name="Liu Y."/>
            <person name="Xu W."/>
            <person name="Pan J."/>
            <person name="Luo Z.H."/>
            <person name="Li M."/>
        </authorList>
    </citation>
    <scope>NUCLEOTIDE SEQUENCE [LARGE SCALE GENOMIC DNA]</scope>
    <source>
        <strain evidence="2">HyVt-185</strain>
    </source>
</reference>
<accession>A0A7C0X3R5</accession>